<evidence type="ECO:0000259" key="9">
    <source>
        <dbReference type="PROSITE" id="PS51755"/>
    </source>
</evidence>
<dbReference type="PANTHER" id="PTHR48111">
    <property type="entry name" value="REGULATOR OF RPOS"/>
    <property type="match status" value="1"/>
</dbReference>
<dbReference type="PROSITE" id="PS51755">
    <property type="entry name" value="OMPR_PHOB"/>
    <property type="match status" value="1"/>
</dbReference>
<proteinExistence type="predicted"/>
<keyword evidence="3" id="KW-0805">Transcription regulation</keyword>
<dbReference type="Gene3D" id="3.40.50.2300">
    <property type="match status" value="1"/>
</dbReference>
<feature type="modified residue" description="4-aspartylphosphate" evidence="6">
    <location>
        <position position="52"/>
    </location>
</feature>
<dbReference type="SMART" id="SM00862">
    <property type="entry name" value="Trans_reg_C"/>
    <property type="match status" value="1"/>
</dbReference>
<dbReference type="Gene3D" id="6.10.250.690">
    <property type="match status" value="1"/>
</dbReference>
<dbReference type="Pfam" id="PF00072">
    <property type="entry name" value="Response_reg"/>
    <property type="match status" value="1"/>
</dbReference>
<dbReference type="SUPFAM" id="SSF52172">
    <property type="entry name" value="CheY-like"/>
    <property type="match status" value="1"/>
</dbReference>
<keyword evidence="2" id="KW-0902">Two-component regulatory system</keyword>
<dbReference type="AlphaFoldDB" id="A0AA96WGX0"/>
<sequence>MKRILIAEDEPQIAAFLQKGLQAHGFTTTVADDGVKATYMARTEDFELLILDLGLPEKHGIQVIEELRRRGEMLPIIVLTVIQDVQDKVKALEAGANDYLTKPFSLEELIARIRVQLRYQRPLQSPEETVLKTGDLVLDLKQRSAQFKGYRIELSTREFTLLEILARQPGQVWTREELLDQVWGYDYDPSSNIVDVYIGYLRKKLGRGSIKTVRGLGYRLQV</sequence>
<dbReference type="GO" id="GO:0000156">
    <property type="term" value="F:phosphorelay response regulator activity"/>
    <property type="evidence" value="ECO:0007669"/>
    <property type="project" value="TreeGrafter"/>
</dbReference>
<organism evidence="10">
    <name type="scientific">Leptolyngbya sp. NK1-12</name>
    <dbReference type="NCBI Taxonomy" id="2547451"/>
    <lineage>
        <taxon>Bacteria</taxon>
        <taxon>Bacillati</taxon>
        <taxon>Cyanobacteriota</taxon>
        <taxon>Cyanophyceae</taxon>
        <taxon>Leptolyngbyales</taxon>
        <taxon>Leptolyngbyaceae</taxon>
        <taxon>Leptolyngbya group</taxon>
        <taxon>Leptolyngbya</taxon>
    </lineage>
</organism>
<dbReference type="RefSeq" id="WP_316432030.1">
    <property type="nucleotide sequence ID" value="NZ_CP053586.1"/>
</dbReference>
<keyword evidence="5" id="KW-0804">Transcription</keyword>
<dbReference type="EMBL" id="CP053586">
    <property type="protein sequence ID" value="WNZ25852.1"/>
    <property type="molecule type" value="Genomic_DNA"/>
</dbReference>
<dbReference type="InterPro" id="IPR036388">
    <property type="entry name" value="WH-like_DNA-bd_sf"/>
</dbReference>
<evidence type="ECO:0000256" key="2">
    <source>
        <dbReference type="ARBA" id="ARBA00023012"/>
    </source>
</evidence>
<reference evidence="10" key="1">
    <citation type="submission" date="2020-05" db="EMBL/GenBank/DDBJ databases">
        <authorList>
            <person name="Zhu T."/>
            <person name="Keshari N."/>
            <person name="Lu X."/>
        </authorList>
    </citation>
    <scope>NUCLEOTIDE SEQUENCE</scope>
    <source>
        <strain evidence="10">NK1-12</strain>
    </source>
</reference>
<dbReference type="InterPro" id="IPR001789">
    <property type="entry name" value="Sig_transdc_resp-reg_receiver"/>
</dbReference>
<dbReference type="InterPro" id="IPR011006">
    <property type="entry name" value="CheY-like_superfamily"/>
</dbReference>
<dbReference type="SMART" id="SM00448">
    <property type="entry name" value="REC"/>
    <property type="match status" value="1"/>
</dbReference>
<dbReference type="Pfam" id="PF00486">
    <property type="entry name" value="Trans_reg_C"/>
    <property type="match status" value="1"/>
</dbReference>
<dbReference type="GO" id="GO:0005829">
    <property type="term" value="C:cytosol"/>
    <property type="evidence" value="ECO:0007669"/>
    <property type="project" value="TreeGrafter"/>
</dbReference>
<evidence type="ECO:0000313" key="10">
    <source>
        <dbReference type="EMBL" id="WNZ25852.1"/>
    </source>
</evidence>
<dbReference type="InterPro" id="IPR001867">
    <property type="entry name" value="OmpR/PhoB-type_DNA-bd"/>
</dbReference>
<keyword evidence="1 6" id="KW-0597">Phosphoprotein</keyword>
<protein>
    <submittedName>
        <fullName evidence="10">Response regulator transcription factor</fullName>
    </submittedName>
</protein>
<evidence type="ECO:0000256" key="1">
    <source>
        <dbReference type="ARBA" id="ARBA00022553"/>
    </source>
</evidence>
<dbReference type="Gene3D" id="1.10.10.10">
    <property type="entry name" value="Winged helix-like DNA-binding domain superfamily/Winged helix DNA-binding domain"/>
    <property type="match status" value="1"/>
</dbReference>
<dbReference type="FunFam" id="1.10.10.10:FF:000005">
    <property type="entry name" value="Two-component system response regulator"/>
    <property type="match status" value="1"/>
</dbReference>
<accession>A0AA96WGX0</accession>
<feature type="domain" description="OmpR/PhoB-type" evidence="9">
    <location>
        <begin position="128"/>
        <end position="222"/>
    </location>
</feature>
<evidence type="ECO:0000259" key="8">
    <source>
        <dbReference type="PROSITE" id="PS50110"/>
    </source>
</evidence>
<dbReference type="GO" id="GO:0032993">
    <property type="term" value="C:protein-DNA complex"/>
    <property type="evidence" value="ECO:0007669"/>
    <property type="project" value="TreeGrafter"/>
</dbReference>
<gene>
    <name evidence="10" type="ORF">HJG54_25475</name>
</gene>
<dbReference type="CDD" id="cd00383">
    <property type="entry name" value="trans_reg_C"/>
    <property type="match status" value="1"/>
</dbReference>
<dbReference type="PROSITE" id="PS50110">
    <property type="entry name" value="RESPONSE_REGULATORY"/>
    <property type="match status" value="1"/>
</dbReference>
<evidence type="ECO:0000256" key="7">
    <source>
        <dbReference type="PROSITE-ProRule" id="PRU01091"/>
    </source>
</evidence>
<dbReference type="GO" id="GO:0000976">
    <property type="term" value="F:transcription cis-regulatory region binding"/>
    <property type="evidence" value="ECO:0007669"/>
    <property type="project" value="TreeGrafter"/>
</dbReference>
<dbReference type="PANTHER" id="PTHR48111:SF38">
    <property type="entry name" value="TWO-COMPONENT RESPONSE REGULATOR"/>
    <property type="match status" value="1"/>
</dbReference>
<dbReference type="InterPro" id="IPR039420">
    <property type="entry name" value="WalR-like"/>
</dbReference>
<feature type="domain" description="Response regulatory" evidence="8">
    <location>
        <begin position="3"/>
        <end position="117"/>
    </location>
</feature>
<dbReference type="GO" id="GO:0006355">
    <property type="term" value="P:regulation of DNA-templated transcription"/>
    <property type="evidence" value="ECO:0007669"/>
    <property type="project" value="InterPro"/>
</dbReference>
<name>A0AA96WGX0_9CYAN</name>
<keyword evidence="4 7" id="KW-0238">DNA-binding</keyword>
<evidence type="ECO:0000256" key="6">
    <source>
        <dbReference type="PROSITE-ProRule" id="PRU00169"/>
    </source>
</evidence>
<evidence type="ECO:0000256" key="5">
    <source>
        <dbReference type="ARBA" id="ARBA00023163"/>
    </source>
</evidence>
<evidence type="ECO:0000256" key="3">
    <source>
        <dbReference type="ARBA" id="ARBA00023015"/>
    </source>
</evidence>
<evidence type="ECO:0000256" key="4">
    <source>
        <dbReference type="ARBA" id="ARBA00023125"/>
    </source>
</evidence>
<feature type="DNA-binding region" description="OmpR/PhoB-type" evidence="7">
    <location>
        <begin position="128"/>
        <end position="222"/>
    </location>
</feature>